<keyword evidence="3 7" id="KW-0808">Transferase</keyword>
<evidence type="ECO:0000313" key="8">
    <source>
        <dbReference type="EMBL" id="EHP68523.1"/>
    </source>
</evidence>
<accession>H2C8P7</accession>
<dbReference type="OrthoDB" id="8730at2157"/>
<dbReference type="GO" id="GO:0005524">
    <property type="term" value="F:ATP binding"/>
    <property type="evidence" value="ECO:0007669"/>
    <property type="project" value="UniProtKB-UniRule"/>
</dbReference>
<dbReference type="Pfam" id="PF13238">
    <property type="entry name" value="AAA_18"/>
    <property type="match status" value="1"/>
</dbReference>
<keyword evidence="2 7" id="KW-0698">rRNA processing</keyword>
<organism evidence="8 9">
    <name type="scientific">Metallosphaera yellowstonensis MK1</name>
    <dbReference type="NCBI Taxonomy" id="671065"/>
    <lineage>
        <taxon>Archaea</taxon>
        <taxon>Thermoproteota</taxon>
        <taxon>Thermoprotei</taxon>
        <taxon>Sulfolobales</taxon>
        <taxon>Sulfolobaceae</taxon>
        <taxon>Metallosphaera</taxon>
    </lineage>
</organism>
<comment type="catalytic activity">
    <reaction evidence="7">
        <text>AMP + ATP = 2 ADP</text>
        <dbReference type="Rhea" id="RHEA:12973"/>
        <dbReference type="ChEBI" id="CHEBI:30616"/>
        <dbReference type="ChEBI" id="CHEBI:456215"/>
        <dbReference type="ChEBI" id="CHEBI:456216"/>
        <dbReference type="EC" id="2.7.4.3"/>
    </reaction>
</comment>
<comment type="caution">
    <text evidence="7">Lacks conserved residue(s) required for the propagation of feature annotation.</text>
</comment>
<proteinExistence type="inferred from homology"/>
<keyword evidence="4 7" id="KW-0547">Nucleotide-binding</keyword>
<feature type="binding site" evidence="7">
    <location>
        <position position="15"/>
    </location>
    <ligand>
        <name>ATP</name>
        <dbReference type="ChEBI" id="CHEBI:30616"/>
    </ligand>
</feature>
<reference evidence="8 9" key="1">
    <citation type="submission" date="2012-01" db="EMBL/GenBank/DDBJ databases">
        <title>Improved High-Quality Draft sequence of Metallosphaera yellowstonensis MK1.</title>
        <authorList>
            <consortium name="US DOE Joint Genome Institute"/>
            <person name="Lucas S."/>
            <person name="Han J."/>
            <person name="Cheng J.-F."/>
            <person name="Goodwin L."/>
            <person name="Pitluck S."/>
            <person name="Peters L."/>
            <person name="Teshima H."/>
            <person name="Detter J.C."/>
            <person name="Han C."/>
            <person name="Tapia R."/>
            <person name="Land M."/>
            <person name="Hauser L."/>
            <person name="Kyrpides N."/>
            <person name="Kozubal M."/>
            <person name="Macur R.E."/>
            <person name="Jay Z."/>
            <person name="Inskeep W."/>
            <person name="Woyke T."/>
        </authorList>
    </citation>
    <scope>NUCLEOTIDE SEQUENCE [LARGE SCALE GENOMIC DNA]</scope>
    <source>
        <strain evidence="8 9">MK1</strain>
    </source>
</reference>
<feature type="binding site" evidence="7">
    <location>
        <position position="12"/>
    </location>
    <ligand>
        <name>ATP</name>
        <dbReference type="ChEBI" id="CHEBI:30616"/>
    </ligand>
</feature>
<feature type="binding site" evidence="7">
    <location>
        <position position="105"/>
    </location>
    <ligand>
        <name>ATP</name>
        <dbReference type="ChEBI" id="CHEBI:30616"/>
    </ligand>
</feature>
<evidence type="ECO:0000256" key="4">
    <source>
        <dbReference type="ARBA" id="ARBA00022741"/>
    </source>
</evidence>
<name>H2C8P7_9CREN</name>
<evidence type="ECO:0000256" key="2">
    <source>
        <dbReference type="ARBA" id="ARBA00022552"/>
    </source>
</evidence>
<evidence type="ECO:0000256" key="1">
    <source>
        <dbReference type="ARBA" id="ARBA00022517"/>
    </source>
</evidence>
<comment type="function">
    <text evidence="7">Broad-specificity nucleoside monophosphate (NMP) kinase that catalyzes the reversible transfer of the terminal phosphate group between nucleoside triphosphates and monophosphates. Has also ATPase activity. Involved in the late maturation steps of the 30S ribosomal particles, specifically 16S rRNA maturation. While NMP activity is not required for ribosome maturation, ATPase activity is. Associates transiently with small ribosomal subunit protein uS11. ATP hydrolysis breaks the interaction with uS11. May temporarily remove uS11 from the ribosome to enable a conformational change of the ribosomal RNA that is needed for the final maturation step of the small ribosomal subunit.</text>
</comment>
<dbReference type="GO" id="GO:0042274">
    <property type="term" value="P:ribosomal small subunit biogenesis"/>
    <property type="evidence" value="ECO:0007669"/>
    <property type="project" value="UniProtKB-UniRule"/>
</dbReference>
<dbReference type="Gene3D" id="3.40.50.300">
    <property type="entry name" value="P-loop containing nucleotide triphosphate hydrolases"/>
    <property type="match status" value="1"/>
</dbReference>
<evidence type="ECO:0000256" key="5">
    <source>
        <dbReference type="ARBA" id="ARBA00022777"/>
    </source>
</evidence>
<keyword evidence="1 7" id="KW-0690">Ribosome biogenesis</keyword>
<dbReference type="HAMAP" id="MF_00039">
    <property type="entry name" value="Adenylate_kinase_AK6"/>
    <property type="match status" value="1"/>
</dbReference>
<dbReference type="EMBL" id="JH597770">
    <property type="protein sequence ID" value="EHP68523.1"/>
    <property type="molecule type" value="Genomic_DNA"/>
</dbReference>
<dbReference type="AlphaFoldDB" id="H2C8P7"/>
<gene>
    <name evidence="8" type="ORF">MetMK1DRAFT_00029620</name>
</gene>
<dbReference type="GO" id="GO:0016887">
    <property type="term" value="F:ATP hydrolysis activity"/>
    <property type="evidence" value="ECO:0007669"/>
    <property type="project" value="InterPro"/>
</dbReference>
<dbReference type="Proteomes" id="UP000003980">
    <property type="component" value="Unassembled WGS sequence"/>
</dbReference>
<comment type="catalytic activity">
    <reaction evidence="7">
        <text>ATP + H2O = ADP + phosphate + H(+)</text>
        <dbReference type="Rhea" id="RHEA:13065"/>
        <dbReference type="ChEBI" id="CHEBI:15377"/>
        <dbReference type="ChEBI" id="CHEBI:15378"/>
        <dbReference type="ChEBI" id="CHEBI:30616"/>
        <dbReference type="ChEBI" id="CHEBI:43474"/>
        <dbReference type="ChEBI" id="CHEBI:456216"/>
    </reaction>
</comment>
<dbReference type="PANTHER" id="PTHR12595:SF0">
    <property type="entry name" value="ADENYLATE KINASE ISOENZYME 6"/>
    <property type="match status" value="1"/>
</dbReference>
<dbReference type="PANTHER" id="PTHR12595">
    <property type="entry name" value="POS9-ACTIVATING FACTOR FAP7-RELATED"/>
    <property type="match status" value="1"/>
</dbReference>
<dbReference type="GO" id="GO:0006364">
    <property type="term" value="P:rRNA processing"/>
    <property type="evidence" value="ECO:0007669"/>
    <property type="project" value="UniProtKB-KW"/>
</dbReference>
<keyword evidence="5 7" id="KW-0418">Kinase</keyword>
<dbReference type="SUPFAM" id="SSF52540">
    <property type="entry name" value="P-loop containing nucleoside triphosphate hydrolases"/>
    <property type="match status" value="1"/>
</dbReference>
<dbReference type="eggNOG" id="arCOG01038">
    <property type="taxonomic scope" value="Archaea"/>
</dbReference>
<keyword evidence="6 7" id="KW-0067">ATP-binding</keyword>
<protein>
    <recommendedName>
        <fullName evidence="7">Putative adenylate kinase</fullName>
        <shortName evidence="7">AK</shortName>
        <ecNumber evidence="7">2.7.4.3</ecNumber>
    </recommendedName>
    <alternativeName>
        <fullName evidence="7">ATP-AMP transphosphorylase</fullName>
    </alternativeName>
</protein>
<feature type="region of interest" description="LID" evidence="7">
    <location>
        <begin position="104"/>
        <end position="114"/>
    </location>
</feature>
<dbReference type="InterPro" id="IPR020618">
    <property type="entry name" value="Adenyl_kinase_AK6"/>
</dbReference>
<dbReference type="STRING" id="671065.MetMK1DRAFT_00029620"/>
<comment type="similarity">
    <text evidence="7">Belongs to the adenylate kinase family. AK6 subfamily.</text>
</comment>
<dbReference type="RefSeq" id="WP_009075032.1">
    <property type="nucleotide sequence ID" value="NZ_JH597770.1"/>
</dbReference>
<sequence>MRILICGTPGVGKSSVSRELTRLLNAEYIHVSEFVIRKRLFKQYDEIRSSYEINDEEVARELERELEGKERVVIETVYPSLLDRADKIIVLRRNPKLLYQELSRRGWSQLKVIENVEAEALGYVSQEAKEWFGRTCEIDTSSRTPLETAKMVLEGKCDGEIDWLNDDEIVKLLLYLDKIIS</sequence>
<keyword evidence="9" id="KW-1185">Reference proteome</keyword>
<dbReference type="EC" id="2.7.4.3" evidence="7"/>
<feature type="binding site" evidence="7">
    <location>
        <position position="13"/>
    </location>
    <ligand>
        <name>ATP</name>
        <dbReference type="ChEBI" id="CHEBI:30616"/>
    </ligand>
</feature>
<feature type="binding site" evidence="7">
    <location>
        <position position="14"/>
    </location>
    <ligand>
        <name>ATP</name>
        <dbReference type="ChEBI" id="CHEBI:30616"/>
    </ligand>
</feature>
<comment type="subunit">
    <text evidence="7">Interacts with uS11. Not a structural component of 40S pre-ribosomes, but transiently interacts with them by binding to uS11.</text>
</comment>
<evidence type="ECO:0000256" key="3">
    <source>
        <dbReference type="ARBA" id="ARBA00022679"/>
    </source>
</evidence>
<dbReference type="InterPro" id="IPR027417">
    <property type="entry name" value="P-loop_NTPase"/>
</dbReference>
<dbReference type="HOGENOM" id="CLU_079096_0_0_2"/>
<dbReference type="GO" id="GO:0004017">
    <property type="term" value="F:AMP kinase activity"/>
    <property type="evidence" value="ECO:0007669"/>
    <property type="project" value="UniProtKB-UniRule"/>
</dbReference>
<evidence type="ECO:0000256" key="7">
    <source>
        <dbReference type="HAMAP-Rule" id="MF_00039"/>
    </source>
</evidence>
<feature type="binding site" evidence="7">
    <location>
        <position position="10"/>
    </location>
    <ligand>
        <name>ATP</name>
        <dbReference type="ChEBI" id="CHEBI:30616"/>
    </ligand>
</feature>
<evidence type="ECO:0000313" key="9">
    <source>
        <dbReference type="Proteomes" id="UP000003980"/>
    </source>
</evidence>
<evidence type="ECO:0000256" key="6">
    <source>
        <dbReference type="ARBA" id="ARBA00022840"/>
    </source>
</evidence>